<keyword evidence="1" id="KW-1133">Transmembrane helix</keyword>
<dbReference type="EMBL" id="BRXU01000007">
    <property type="protein sequence ID" value="GLC53385.1"/>
    <property type="molecule type" value="Genomic_DNA"/>
</dbReference>
<gene>
    <name evidence="2" type="primary">PLESTBF000372</name>
    <name evidence="2" type="ORF">PLESTB_000739000</name>
</gene>
<dbReference type="Proteomes" id="UP001165080">
    <property type="component" value="Unassembled WGS sequence"/>
</dbReference>
<keyword evidence="1" id="KW-0472">Membrane</keyword>
<keyword evidence="3" id="KW-1185">Reference proteome</keyword>
<name>A0A9W6F2I1_9CHLO</name>
<keyword evidence="1" id="KW-0812">Transmembrane</keyword>
<evidence type="ECO:0000256" key="1">
    <source>
        <dbReference type="SAM" id="Phobius"/>
    </source>
</evidence>
<sequence>MDARTGAPAAAAAAVLRCFLPPRISGADWVKRNGVGGAWPWQCVAAARPASTAVAAAVAAAAAAAAAAVAAAVAAASTMRPLVSSCPGAHSCVGPCALEAAAAKTGDGRVYGVNLCSVCRGRRVIRLRRVEGGREGSQGAGACKWLEY</sequence>
<protein>
    <submittedName>
        <fullName evidence="2">Uncharacterized protein</fullName>
    </submittedName>
</protein>
<comment type="caution">
    <text evidence="2">The sequence shown here is derived from an EMBL/GenBank/DDBJ whole genome shotgun (WGS) entry which is preliminary data.</text>
</comment>
<evidence type="ECO:0000313" key="3">
    <source>
        <dbReference type="Proteomes" id="UP001165080"/>
    </source>
</evidence>
<reference evidence="2 3" key="1">
    <citation type="journal article" date="2023" name="Commun. Biol.">
        <title>Reorganization of the ancestral sex-determining regions during the evolution of trioecy in Pleodorina starrii.</title>
        <authorList>
            <person name="Takahashi K."/>
            <person name="Suzuki S."/>
            <person name="Kawai-Toyooka H."/>
            <person name="Yamamoto K."/>
            <person name="Hamaji T."/>
            <person name="Ootsuki R."/>
            <person name="Yamaguchi H."/>
            <person name="Kawachi M."/>
            <person name="Higashiyama T."/>
            <person name="Nozaki H."/>
        </authorList>
    </citation>
    <scope>NUCLEOTIDE SEQUENCE [LARGE SCALE GENOMIC DNA]</scope>
    <source>
        <strain evidence="2 3">NIES-4479</strain>
    </source>
</reference>
<proteinExistence type="predicted"/>
<accession>A0A9W6F2I1</accession>
<evidence type="ECO:0000313" key="2">
    <source>
        <dbReference type="EMBL" id="GLC53385.1"/>
    </source>
</evidence>
<organism evidence="2 3">
    <name type="scientific">Pleodorina starrii</name>
    <dbReference type="NCBI Taxonomy" id="330485"/>
    <lineage>
        <taxon>Eukaryota</taxon>
        <taxon>Viridiplantae</taxon>
        <taxon>Chlorophyta</taxon>
        <taxon>core chlorophytes</taxon>
        <taxon>Chlorophyceae</taxon>
        <taxon>CS clade</taxon>
        <taxon>Chlamydomonadales</taxon>
        <taxon>Volvocaceae</taxon>
        <taxon>Pleodorina</taxon>
    </lineage>
</organism>
<feature type="transmembrane region" description="Helical" evidence="1">
    <location>
        <begin position="50"/>
        <end position="75"/>
    </location>
</feature>
<dbReference type="AlphaFoldDB" id="A0A9W6F2I1"/>